<dbReference type="AlphaFoldDB" id="A0A482XDM4"/>
<name>A0A482XDM4_LAOST</name>
<protein>
    <recommendedName>
        <fullName evidence="9">Sidoreflexin</fullName>
    </recommendedName>
</protein>
<keyword evidence="5" id="KW-0029">Amino-acid transport</keyword>
<comment type="similarity">
    <text evidence="2 9">Belongs to the sideroflexin family.</text>
</comment>
<evidence type="ECO:0000256" key="7">
    <source>
        <dbReference type="ARBA" id="ARBA00023128"/>
    </source>
</evidence>
<keyword evidence="6 9" id="KW-1133">Transmembrane helix</keyword>
<comment type="subcellular location">
    <subcellularLocation>
        <location evidence="1 9">Mitochondrion membrane</location>
        <topology evidence="1 9">Multi-pass membrane protein</topology>
    </subcellularLocation>
</comment>
<gene>
    <name evidence="10" type="ORF">LSTR_LSTR006333</name>
</gene>
<evidence type="ECO:0000313" key="10">
    <source>
        <dbReference type="EMBL" id="RZF43792.1"/>
    </source>
</evidence>
<keyword evidence="11" id="KW-1185">Reference proteome</keyword>
<keyword evidence="8 9" id="KW-0472">Membrane</keyword>
<dbReference type="Pfam" id="PF03820">
    <property type="entry name" value="SFXNs"/>
    <property type="match status" value="1"/>
</dbReference>
<dbReference type="InParanoid" id="A0A482XDM4"/>
<evidence type="ECO:0000256" key="8">
    <source>
        <dbReference type="ARBA" id="ARBA00023136"/>
    </source>
</evidence>
<organism evidence="10 11">
    <name type="scientific">Laodelphax striatellus</name>
    <name type="common">Small brown planthopper</name>
    <name type="synonym">Delphax striatella</name>
    <dbReference type="NCBI Taxonomy" id="195883"/>
    <lineage>
        <taxon>Eukaryota</taxon>
        <taxon>Metazoa</taxon>
        <taxon>Ecdysozoa</taxon>
        <taxon>Arthropoda</taxon>
        <taxon>Hexapoda</taxon>
        <taxon>Insecta</taxon>
        <taxon>Pterygota</taxon>
        <taxon>Neoptera</taxon>
        <taxon>Paraneoptera</taxon>
        <taxon>Hemiptera</taxon>
        <taxon>Auchenorrhyncha</taxon>
        <taxon>Fulgoroidea</taxon>
        <taxon>Delphacidae</taxon>
        <taxon>Criomorphinae</taxon>
        <taxon>Laodelphax</taxon>
    </lineage>
</organism>
<dbReference type="PANTHER" id="PTHR11153:SF8">
    <property type="entry name" value="SIDEROFLEXIN-1"/>
    <property type="match status" value="1"/>
</dbReference>
<dbReference type="PANTHER" id="PTHR11153">
    <property type="entry name" value="SIDEROFLEXIN"/>
    <property type="match status" value="1"/>
</dbReference>
<dbReference type="OrthoDB" id="6608471at2759"/>
<dbReference type="FunCoup" id="A0A482XDM4">
    <property type="interactions" value="887"/>
</dbReference>
<evidence type="ECO:0000256" key="4">
    <source>
        <dbReference type="ARBA" id="ARBA00022692"/>
    </source>
</evidence>
<evidence type="ECO:0000256" key="9">
    <source>
        <dbReference type="RuleBase" id="RU362000"/>
    </source>
</evidence>
<dbReference type="EMBL" id="QKKF02012197">
    <property type="protein sequence ID" value="RZF43792.1"/>
    <property type="molecule type" value="Genomic_DNA"/>
</dbReference>
<reference evidence="10 11" key="1">
    <citation type="journal article" date="2017" name="Gigascience">
        <title>Genome sequence of the small brown planthopper, Laodelphax striatellus.</title>
        <authorList>
            <person name="Zhu J."/>
            <person name="Jiang F."/>
            <person name="Wang X."/>
            <person name="Yang P."/>
            <person name="Bao Y."/>
            <person name="Zhao W."/>
            <person name="Wang W."/>
            <person name="Lu H."/>
            <person name="Wang Q."/>
            <person name="Cui N."/>
            <person name="Li J."/>
            <person name="Chen X."/>
            <person name="Luo L."/>
            <person name="Yu J."/>
            <person name="Kang L."/>
            <person name="Cui F."/>
        </authorList>
    </citation>
    <scope>NUCLEOTIDE SEQUENCE [LARGE SCALE GENOMIC DNA]</scope>
    <source>
        <strain evidence="10">Lst14</strain>
    </source>
</reference>
<dbReference type="GO" id="GO:0015075">
    <property type="term" value="F:monoatomic ion transmembrane transporter activity"/>
    <property type="evidence" value="ECO:0007669"/>
    <property type="project" value="InterPro"/>
</dbReference>
<comment type="caution">
    <text evidence="9">Lacks conserved residue(s) required for the propagation of feature annotation.</text>
</comment>
<evidence type="ECO:0000256" key="1">
    <source>
        <dbReference type="ARBA" id="ARBA00004225"/>
    </source>
</evidence>
<feature type="transmembrane region" description="Helical" evidence="9">
    <location>
        <begin position="266"/>
        <end position="286"/>
    </location>
</feature>
<keyword evidence="3" id="KW-0813">Transport</keyword>
<evidence type="ECO:0000256" key="6">
    <source>
        <dbReference type="ARBA" id="ARBA00022989"/>
    </source>
</evidence>
<dbReference type="Proteomes" id="UP000291343">
    <property type="component" value="Unassembled WGS sequence"/>
</dbReference>
<dbReference type="GO" id="GO:0005743">
    <property type="term" value="C:mitochondrial inner membrane"/>
    <property type="evidence" value="ECO:0007669"/>
    <property type="project" value="TreeGrafter"/>
</dbReference>
<comment type="caution">
    <text evidence="10">The sequence shown here is derived from an EMBL/GenBank/DDBJ whole genome shotgun (WGS) entry which is preliminary data.</text>
</comment>
<accession>A0A482XDM4</accession>
<dbReference type="GO" id="GO:0140300">
    <property type="term" value="P:serine import into mitochondrion"/>
    <property type="evidence" value="ECO:0007669"/>
    <property type="project" value="TreeGrafter"/>
</dbReference>
<dbReference type="NCBIfam" id="TIGR00798">
    <property type="entry name" value="mtc"/>
    <property type="match status" value="1"/>
</dbReference>
<dbReference type="InterPro" id="IPR004686">
    <property type="entry name" value="Mtc"/>
</dbReference>
<dbReference type="STRING" id="195883.A0A482XDM4"/>
<evidence type="ECO:0000256" key="3">
    <source>
        <dbReference type="ARBA" id="ARBA00022448"/>
    </source>
</evidence>
<feature type="transmembrane region" description="Helical" evidence="9">
    <location>
        <begin position="225"/>
        <end position="246"/>
    </location>
</feature>
<evidence type="ECO:0000256" key="2">
    <source>
        <dbReference type="ARBA" id="ARBA00005974"/>
    </source>
</evidence>
<evidence type="ECO:0000256" key="5">
    <source>
        <dbReference type="ARBA" id="ARBA00022970"/>
    </source>
</evidence>
<evidence type="ECO:0000313" key="11">
    <source>
        <dbReference type="Proteomes" id="UP000291343"/>
    </source>
</evidence>
<keyword evidence="7 9" id="KW-0496">Mitochondrion</keyword>
<sequence>MKDLNQVNIDQPKWDQSQYIGRAKHFFVTTNPLNIFATPKQLDQAKEIVTKYRSGQSLPDGKTMDDVWAAKHLYDSAFHPDTGEKMFVLGRMSAQVPCNMIINAGMMTFYKTNIGVIFWQWMNQSFNALVNYTNRSGDTEININEVGMSYLLATTGALATALTLNKQVKNAPPLIGRLVPFTAVAASNCVNIPFMRRKEITDGVPVFDANNNRIGLSKVAAREGIAQVVFSRVMMAVPPLVIPPIIMNVLEKRGVFARNPKLPGPINLALCGLLGTFATPMCCAIFSQRAAIPVSRLEKSLQEAAKKIDPKTTTAYYNKGL</sequence>
<keyword evidence="4 9" id="KW-0812">Transmembrane</keyword>
<proteinExistence type="inferred from homology"/>